<evidence type="ECO:0000313" key="3">
    <source>
        <dbReference type="EnsemblPlants" id="KEH19579"/>
    </source>
</evidence>
<reference evidence="2 4" key="1">
    <citation type="journal article" date="2011" name="Nature">
        <title>The Medicago genome provides insight into the evolution of rhizobial symbioses.</title>
        <authorList>
            <person name="Young N.D."/>
            <person name="Debelle F."/>
            <person name="Oldroyd G.E."/>
            <person name="Geurts R."/>
            <person name="Cannon S.B."/>
            <person name="Udvardi M.K."/>
            <person name="Benedito V.A."/>
            <person name="Mayer K.F."/>
            <person name="Gouzy J."/>
            <person name="Schoof H."/>
            <person name="Van de Peer Y."/>
            <person name="Proost S."/>
            <person name="Cook D.R."/>
            <person name="Meyers B.C."/>
            <person name="Spannagl M."/>
            <person name="Cheung F."/>
            <person name="De Mita S."/>
            <person name="Krishnakumar V."/>
            <person name="Gundlach H."/>
            <person name="Zhou S."/>
            <person name="Mudge J."/>
            <person name="Bharti A.K."/>
            <person name="Murray J.D."/>
            <person name="Naoumkina M.A."/>
            <person name="Rosen B."/>
            <person name="Silverstein K.A."/>
            <person name="Tang H."/>
            <person name="Rombauts S."/>
            <person name="Zhao P.X."/>
            <person name="Zhou P."/>
            <person name="Barbe V."/>
            <person name="Bardou P."/>
            <person name="Bechner M."/>
            <person name="Bellec A."/>
            <person name="Berger A."/>
            <person name="Berges H."/>
            <person name="Bidwell S."/>
            <person name="Bisseling T."/>
            <person name="Choisne N."/>
            <person name="Couloux A."/>
            <person name="Denny R."/>
            <person name="Deshpande S."/>
            <person name="Dai X."/>
            <person name="Doyle J.J."/>
            <person name="Dudez A.M."/>
            <person name="Farmer A.D."/>
            <person name="Fouteau S."/>
            <person name="Franken C."/>
            <person name="Gibelin C."/>
            <person name="Gish J."/>
            <person name="Goldstein S."/>
            <person name="Gonzalez A.J."/>
            <person name="Green P.J."/>
            <person name="Hallab A."/>
            <person name="Hartog M."/>
            <person name="Hua A."/>
            <person name="Humphray S.J."/>
            <person name="Jeong D.H."/>
            <person name="Jing Y."/>
            <person name="Jocker A."/>
            <person name="Kenton S.M."/>
            <person name="Kim D.J."/>
            <person name="Klee K."/>
            <person name="Lai H."/>
            <person name="Lang C."/>
            <person name="Lin S."/>
            <person name="Macmil S.L."/>
            <person name="Magdelenat G."/>
            <person name="Matthews L."/>
            <person name="McCorrison J."/>
            <person name="Monaghan E.L."/>
            <person name="Mun J.H."/>
            <person name="Najar F.Z."/>
            <person name="Nicholson C."/>
            <person name="Noirot C."/>
            <person name="O'Bleness M."/>
            <person name="Paule C.R."/>
            <person name="Poulain J."/>
            <person name="Prion F."/>
            <person name="Qin B."/>
            <person name="Qu C."/>
            <person name="Retzel E.F."/>
            <person name="Riddle C."/>
            <person name="Sallet E."/>
            <person name="Samain S."/>
            <person name="Samson N."/>
            <person name="Sanders I."/>
            <person name="Saurat O."/>
            <person name="Scarpelli C."/>
            <person name="Schiex T."/>
            <person name="Segurens B."/>
            <person name="Severin A.J."/>
            <person name="Sherrier D.J."/>
            <person name="Shi R."/>
            <person name="Sims S."/>
            <person name="Singer S.R."/>
            <person name="Sinharoy S."/>
            <person name="Sterck L."/>
            <person name="Viollet A."/>
            <person name="Wang B.B."/>
            <person name="Wang K."/>
            <person name="Wang M."/>
            <person name="Wang X."/>
            <person name="Warfsmann J."/>
            <person name="Weissenbach J."/>
            <person name="White D.D."/>
            <person name="White J.D."/>
            <person name="Wiley G.B."/>
            <person name="Wincker P."/>
            <person name="Xing Y."/>
            <person name="Yang L."/>
            <person name="Yao Z."/>
            <person name="Ying F."/>
            <person name="Zhai J."/>
            <person name="Zhou L."/>
            <person name="Zuber A."/>
            <person name="Denarie J."/>
            <person name="Dixon R.A."/>
            <person name="May G.D."/>
            <person name="Schwartz D.C."/>
            <person name="Rogers J."/>
            <person name="Quetier F."/>
            <person name="Town C.D."/>
            <person name="Roe B.A."/>
        </authorList>
    </citation>
    <scope>NUCLEOTIDE SEQUENCE [LARGE SCALE GENOMIC DNA]</scope>
    <source>
        <strain evidence="2">A17</strain>
        <strain evidence="3 4">cv. Jemalong A17</strain>
    </source>
</reference>
<dbReference type="EnsemblPlants" id="KEH19579">
    <property type="protein sequence ID" value="KEH19579"/>
    <property type="gene ID" value="MTR_8g464250"/>
</dbReference>
<evidence type="ECO:0000256" key="1">
    <source>
        <dbReference type="SAM" id="MobiDB-lite"/>
    </source>
</evidence>
<sequence length="318" mass="35298">MCPPPIPNIASSNTTTASGTTTNPPVPPVPPGVIQSSQTRHYDNSNRVCIYSSGKYYGRTNFPGHSNEYYGRFDFSGHSSGFDGHANFAGDGKCIVPRILESWHGSYDDIRIPFGTPQQSFTPFGSPQLSLTNASFSTLRQKMEETNHEMVNLVTQQVGTVINPLIRDTNNSYQAISLQMERISNFLGAPPVRITPVPQNVDQVLENQAHEVQPEIPEELVRAPIIVNRHQNAYQVVMQARRNNYEGQNNIANVVEALLAQNGFNMGLHRPNFVSALSEYVLEIDLPRNTKIPKFTKFAGEILKSPSSLILKKGERFG</sequence>
<name>A0A072TPY5_MEDTR</name>
<feature type="region of interest" description="Disordered" evidence="1">
    <location>
        <begin position="1"/>
        <end position="39"/>
    </location>
</feature>
<feature type="compositionally biased region" description="Low complexity" evidence="1">
    <location>
        <begin position="8"/>
        <end position="23"/>
    </location>
</feature>
<gene>
    <name evidence="2" type="ordered locus">MTR_8g464250</name>
</gene>
<accession>A0A072TPY5</accession>
<keyword evidence="4" id="KW-1185">Reference proteome</keyword>
<evidence type="ECO:0000313" key="2">
    <source>
        <dbReference type="EMBL" id="KEH19579.1"/>
    </source>
</evidence>
<dbReference type="HOGENOM" id="CLU_875426_0_0_1"/>
<dbReference type="AlphaFoldDB" id="A0A072TPY5"/>
<reference evidence="3" key="3">
    <citation type="submission" date="2015-04" db="UniProtKB">
        <authorList>
            <consortium name="EnsemblPlants"/>
        </authorList>
    </citation>
    <scope>IDENTIFICATION</scope>
    <source>
        <strain evidence="3">cv. Jemalong A17</strain>
    </source>
</reference>
<evidence type="ECO:0000313" key="4">
    <source>
        <dbReference type="Proteomes" id="UP000002051"/>
    </source>
</evidence>
<proteinExistence type="predicted"/>
<dbReference type="Proteomes" id="UP000002051">
    <property type="component" value="Chromosome 8"/>
</dbReference>
<protein>
    <submittedName>
        <fullName evidence="2 3">Uncharacterized protein</fullName>
    </submittedName>
</protein>
<dbReference type="EMBL" id="CM001224">
    <property type="protein sequence ID" value="KEH19579.1"/>
    <property type="molecule type" value="Genomic_DNA"/>
</dbReference>
<reference evidence="2 4" key="2">
    <citation type="journal article" date="2014" name="BMC Genomics">
        <title>An improved genome release (version Mt4.0) for the model legume Medicago truncatula.</title>
        <authorList>
            <person name="Tang H."/>
            <person name="Krishnakumar V."/>
            <person name="Bidwell S."/>
            <person name="Rosen B."/>
            <person name="Chan A."/>
            <person name="Zhou S."/>
            <person name="Gentzbittel L."/>
            <person name="Childs K.L."/>
            <person name="Yandell M."/>
            <person name="Gundlach H."/>
            <person name="Mayer K.F."/>
            <person name="Schwartz D.C."/>
            <person name="Town C.D."/>
        </authorList>
    </citation>
    <scope>GENOME REANNOTATION</scope>
    <source>
        <strain evidence="2">A17</strain>
        <strain evidence="3 4">cv. Jemalong A17</strain>
    </source>
</reference>
<organism evidence="2 4">
    <name type="scientific">Medicago truncatula</name>
    <name type="common">Barrel medic</name>
    <name type="synonym">Medicago tribuloides</name>
    <dbReference type="NCBI Taxonomy" id="3880"/>
    <lineage>
        <taxon>Eukaryota</taxon>
        <taxon>Viridiplantae</taxon>
        <taxon>Streptophyta</taxon>
        <taxon>Embryophyta</taxon>
        <taxon>Tracheophyta</taxon>
        <taxon>Spermatophyta</taxon>
        <taxon>Magnoliopsida</taxon>
        <taxon>eudicotyledons</taxon>
        <taxon>Gunneridae</taxon>
        <taxon>Pentapetalae</taxon>
        <taxon>rosids</taxon>
        <taxon>fabids</taxon>
        <taxon>Fabales</taxon>
        <taxon>Fabaceae</taxon>
        <taxon>Papilionoideae</taxon>
        <taxon>50 kb inversion clade</taxon>
        <taxon>NPAAA clade</taxon>
        <taxon>Hologalegina</taxon>
        <taxon>IRL clade</taxon>
        <taxon>Trifolieae</taxon>
        <taxon>Medicago</taxon>
    </lineage>
</organism>